<keyword evidence="8" id="KW-1185">Reference proteome</keyword>
<dbReference type="Pfam" id="PF01943">
    <property type="entry name" value="Polysacc_synt"/>
    <property type="match status" value="1"/>
</dbReference>
<evidence type="ECO:0000256" key="6">
    <source>
        <dbReference type="SAM" id="Phobius"/>
    </source>
</evidence>
<feature type="transmembrane region" description="Helical" evidence="6">
    <location>
        <begin position="83"/>
        <end position="109"/>
    </location>
</feature>
<name>A0A328UF92_9FIRM</name>
<evidence type="ECO:0000256" key="3">
    <source>
        <dbReference type="ARBA" id="ARBA00022692"/>
    </source>
</evidence>
<dbReference type="Pfam" id="PF01554">
    <property type="entry name" value="MatE"/>
    <property type="match status" value="1"/>
</dbReference>
<evidence type="ECO:0000256" key="1">
    <source>
        <dbReference type="ARBA" id="ARBA00004651"/>
    </source>
</evidence>
<dbReference type="InterPro" id="IPR002797">
    <property type="entry name" value="Polysacc_synth"/>
</dbReference>
<feature type="transmembrane region" description="Helical" evidence="6">
    <location>
        <begin position="153"/>
        <end position="170"/>
    </location>
</feature>
<keyword evidence="3 6" id="KW-0812">Transmembrane</keyword>
<evidence type="ECO:0000256" key="5">
    <source>
        <dbReference type="ARBA" id="ARBA00023136"/>
    </source>
</evidence>
<evidence type="ECO:0000256" key="2">
    <source>
        <dbReference type="ARBA" id="ARBA00022475"/>
    </source>
</evidence>
<dbReference type="Proteomes" id="UP000249377">
    <property type="component" value="Unassembled WGS sequence"/>
</dbReference>
<dbReference type="EMBL" id="QLYR01000001">
    <property type="protein sequence ID" value="RAQ30477.1"/>
    <property type="molecule type" value="Genomic_DNA"/>
</dbReference>
<evidence type="ECO:0000313" key="8">
    <source>
        <dbReference type="Proteomes" id="UP000249377"/>
    </source>
</evidence>
<reference evidence="7 8" key="1">
    <citation type="submission" date="2018-06" db="EMBL/GenBank/DDBJ databases">
        <title>Noncontiguous genome sequence of Ruminococcaceae bacterium ASD2818.</title>
        <authorList>
            <person name="Chaplin A.V."/>
            <person name="Sokolova S.R."/>
            <person name="Kochetkova T.O."/>
            <person name="Goltsov A.Y."/>
            <person name="Trofimov D.Y."/>
            <person name="Efimov B.A."/>
        </authorList>
    </citation>
    <scope>NUCLEOTIDE SEQUENCE [LARGE SCALE GENOMIC DNA]</scope>
    <source>
        <strain evidence="7 8">ASD2818</strain>
    </source>
</reference>
<comment type="subcellular location">
    <subcellularLocation>
        <location evidence="1">Cell membrane</location>
        <topology evidence="1">Multi-pass membrane protein</topology>
    </subcellularLocation>
</comment>
<evidence type="ECO:0000313" key="7">
    <source>
        <dbReference type="EMBL" id="RAQ30477.1"/>
    </source>
</evidence>
<dbReference type="InterPro" id="IPR050833">
    <property type="entry name" value="Poly_Biosynth_Transport"/>
</dbReference>
<gene>
    <name evidence="7" type="ORF">DPQ25_02960</name>
</gene>
<feature type="transmembrane region" description="Helical" evidence="6">
    <location>
        <begin position="44"/>
        <end position="71"/>
    </location>
</feature>
<feature type="transmembrane region" description="Helical" evidence="6">
    <location>
        <begin position="121"/>
        <end position="141"/>
    </location>
</feature>
<proteinExistence type="predicted"/>
<dbReference type="PANTHER" id="PTHR30250:SF21">
    <property type="entry name" value="LIPID II FLIPPASE MURJ"/>
    <property type="match status" value="1"/>
</dbReference>
<keyword evidence="4 6" id="KW-1133">Transmembrane helix</keyword>
<sequence length="454" mass="48853">MTWKRRFLYNAMILTGGAVALRLTNIAFRVFICGQLGDSGMGLYQLIFSIFSLAVTACTSGVSLAVTRLVAEGNGVRPSVGRCMVLALLISGLAGLVLWCGSGWIAAILLGSPEAARPIRLLVPGLPCMAVCACIKGYFLAVRNTALPAAGELLEQVFTIGAGMLLMSRITPLDALMLGSTLGEASSCLLLGLCFLCTVRRNPGGRAGKGRVATRKVLHIAAPVLCGNFVRSTLNSTENLLVPRGLKQYGAGAAGSLAQYGIMQGMVMPILLFPASFITPLCSLFIPELAERAASGRQKSIQRMARLAMRLTLLFSFIVTTLLIVFAEPLCNLFFNNTQAGVLLRIMAPIVPLMYLDSIVDGMLKGLDQQVSTLKYNFSDSLLRVLFIAVLLPVFGMKAYVFVLFFSEIFNASLSIHRLLKVTDLTVDVVDWVLLPAVTGALLYYFLSFLTALI</sequence>
<feature type="transmembrane region" description="Helical" evidence="6">
    <location>
        <begin position="266"/>
        <end position="286"/>
    </location>
</feature>
<dbReference type="AlphaFoldDB" id="A0A328UF92"/>
<feature type="transmembrane region" description="Helical" evidence="6">
    <location>
        <begin position="432"/>
        <end position="453"/>
    </location>
</feature>
<keyword evidence="5 6" id="KW-0472">Membrane</keyword>
<dbReference type="InterPro" id="IPR002528">
    <property type="entry name" value="MATE_fam"/>
</dbReference>
<keyword evidence="2" id="KW-1003">Cell membrane</keyword>
<feature type="transmembrane region" description="Helical" evidence="6">
    <location>
        <begin position="385"/>
        <end position="412"/>
    </location>
</feature>
<protein>
    <submittedName>
        <fullName evidence="7">Stage V sporulation protein B</fullName>
    </submittedName>
</protein>
<feature type="transmembrane region" description="Helical" evidence="6">
    <location>
        <begin position="7"/>
        <end position="32"/>
    </location>
</feature>
<accession>A0A328UF92</accession>
<feature type="transmembrane region" description="Helical" evidence="6">
    <location>
        <begin position="176"/>
        <end position="196"/>
    </location>
</feature>
<dbReference type="GO" id="GO:0042910">
    <property type="term" value="F:xenobiotic transmembrane transporter activity"/>
    <property type="evidence" value="ECO:0007669"/>
    <property type="project" value="InterPro"/>
</dbReference>
<evidence type="ECO:0000256" key="4">
    <source>
        <dbReference type="ARBA" id="ARBA00022989"/>
    </source>
</evidence>
<organism evidence="7 8">
    <name type="scientific">Hydrogeniiclostridium mannosilyticum</name>
    <dbReference type="NCBI Taxonomy" id="2764322"/>
    <lineage>
        <taxon>Bacteria</taxon>
        <taxon>Bacillati</taxon>
        <taxon>Bacillota</taxon>
        <taxon>Clostridia</taxon>
        <taxon>Eubacteriales</taxon>
        <taxon>Acutalibacteraceae</taxon>
        <taxon>Hydrogeniiclostridium</taxon>
    </lineage>
</organism>
<feature type="transmembrane region" description="Helical" evidence="6">
    <location>
        <begin position="307"/>
        <end position="326"/>
    </location>
</feature>
<dbReference type="PANTHER" id="PTHR30250">
    <property type="entry name" value="PST FAMILY PREDICTED COLANIC ACID TRANSPORTER"/>
    <property type="match status" value="1"/>
</dbReference>
<feature type="transmembrane region" description="Helical" evidence="6">
    <location>
        <begin position="217"/>
        <end position="234"/>
    </location>
</feature>
<dbReference type="GO" id="GO:0005886">
    <property type="term" value="C:plasma membrane"/>
    <property type="evidence" value="ECO:0007669"/>
    <property type="project" value="UniProtKB-SubCell"/>
</dbReference>
<dbReference type="GO" id="GO:0015297">
    <property type="term" value="F:antiporter activity"/>
    <property type="evidence" value="ECO:0007669"/>
    <property type="project" value="InterPro"/>
</dbReference>
<comment type="caution">
    <text evidence="7">The sequence shown here is derived from an EMBL/GenBank/DDBJ whole genome shotgun (WGS) entry which is preliminary data.</text>
</comment>
<feature type="transmembrane region" description="Helical" evidence="6">
    <location>
        <begin position="346"/>
        <end position="364"/>
    </location>
</feature>